<proteinExistence type="predicted"/>
<keyword evidence="4" id="KW-1185">Reference proteome</keyword>
<accession>A0A1G9QHQ3</accession>
<dbReference type="InterPro" id="IPR004629">
    <property type="entry name" value="WecG_TagA_CpsF"/>
</dbReference>
<evidence type="ECO:0000256" key="2">
    <source>
        <dbReference type="ARBA" id="ARBA00022679"/>
    </source>
</evidence>
<dbReference type="AlphaFoldDB" id="A0A1G9QHQ3"/>
<dbReference type="NCBIfam" id="TIGR00696">
    <property type="entry name" value="wecG_tagA_cpsF"/>
    <property type="match status" value="1"/>
</dbReference>
<evidence type="ECO:0000313" key="3">
    <source>
        <dbReference type="EMBL" id="SDM10594.1"/>
    </source>
</evidence>
<dbReference type="Proteomes" id="UP000199440">
    <property type="component" value="Unassembled WGS sequence"/>
</dbReference>
<evidence type="ECO:0000256" key="1">
    <source>
        <dbReference type="ARBA" id="ARBA00022676"/>
    </source>
</evidence>
<dbReference type="PANTHER" id="PTHR34136:SF1">
    <property type="entry name" value="UDP-N-ACETYL-D-MANNOSAMINURONIC ACID TRANSFERASE"/>
    <property type="match status" value="1"/>
</dbReference>
<dbReference type="GO" id="GO:0016758">
    <property type="term" value="F:hexosyltransferase activity"/>
    <property type="evidence" value="ECO:0007669"/>
    <property type="project" value="TreeGrafter"/>
</dbReference>
<keyword evidence="1" id="KW-0328">Glycosyltransferase</keyword>
<name>A0A1G9QHQ3_9FLAO</name>
<keyword evidence="2 3" id="KW-0808">Transferase</keyword>
<dbReference type="Pfam" id="PF03808">
    <property type="entry name" value="Glyco_tran_WecG"/>
    <property type="match status" value="1"/>
</dbReference>
<reference evidence="3 4" key="1">
    <citation type="submission" date="2016-10" db="EMBL/GenBank/DDBJ databases">
        <authorList>
            <person name="de Groot N.N."/>
        </authorList>
    </citation>
    <scope>NUCLEOTIDE SEQUENCE [LARGE SCALE GENOMIC DNA]</scope>
    <source>
        <strain evidence="3 4">DSM 19886</strain>
    </source>
</reference>
<sequence>MSINRYYLESMEHDFQKINNKKIYAFTSKDQFLDFIQGKKSILIALNAEKLNRSDPELDDLINSNIGYPDGIGAVWALRRRGLDATKIAGAEFWLDIIEKYHHEKSFYLIGAAQEVIDMTVTKLKTEFPQLDIKGYRNGFLKKEDTDLLLSDFARKKPDIIFVAMGSPKQEFLMAEFMKSYPALYMGLGGSFDVYSGTKKRAPRVFISLGLEWLYRLLKEPTRIGRQLNLVKFFFKIIFDRM</sequence>
<dbReference type="CDD" id="cd06533">
    <property type="entry name" value="Glyco_transf_WecG_TagA"/>
    <property type="match status" value="1"/>
</dbReference>
<dbReference type="STRING" id="192904.SAMN04488514_10550"/>
<organism evidence="3 4">
    <name type="scientific">Kriegella aquimaris</name>
    <dbReference type="NCBI Taxonomy" id="192904"/>
    <lineage>
        <taxon>Bacteria</taxon>
        <taxon>Pseudomonadati</taxon>
        <taxon>Bacteroidota</taxon>
        <taxon>Flavobacteriia</taxon>
        <taxon>Flavobacteriales</taxon>
        <taxon>Flavobacteriaceae</taxon>
        <taxon>Kriegella</taxon>
    </lineage>
</organism>
<gene>
    <name evidence="3" type="ORF">SAMN04488514_10550</name>
</gene>
<dbReference type="PANTHER" id="PTHR34136">
    <property type="match status" value="1"/>
</dbReference>
<protein>
    <submittedName>
        <fullName evidence="3">UDP-N-acetyl-D-mannosaminouronate:lipid I N-acetyl-D-mannosaminouronosyltransferase</fullName>
    </submittedName>
</protein>
<dbReference type="EMBL" id="FNGV01000005">
    <property type="protein sequence ID" value="SDM10594.1"/>
    <property type="molecule type" value="Genomic_DNA"/>
</dbReference>
<evidence type="ECO:0000313" key="4">
    <source>
        <dbReference type="Proteomes" id="UP000199440"/>
    </source>
</evidence>